<keyword evidence="2" id="KW-0472">Membrane</keyword>
<name>A0ABU8ZP49_9BIFI</name>
<accession>A0ABU8ZP49</accession>
<reference evidence="3 4" key="1">
    <citation type="submission" date="2024-02" db="EMBL/GenBank/DDBJ databases">
        <title>Bifidobacterium honeyensis sp. nov., isolated from the comb honey.</title>
        <authorList>
            <person name="Liu W."/>
            <person name="Li Y."/>
        </authorList>
    </citation>
    <scope>NUCLEOTIDE SEQUENCE [LARGE SCALE GENOMIC DNA]</scope>
    <source>
        <strain evidence="3 4">IMAU50988</strain>
    </source>
</reference>
<dbReference type="GO" id="GO:0016787">
    <property type="term" value="F:hydrolase activity"/>
    <property type="evidence" value="ECO:0007669"/>
    <property type="project" value="UniProtKB-KW"/>
</dbReference>
<keyword evidence="1 3" id="KW-0378">Hydrolase</keyword>
<dbReference type="InterPro" id="IPR005754">
    <property type="entry name" value="Sortase"/>
</dbReference>
<dbReference type="RefSeq" id="WP_340469593.1">
    <property type="nucleotide sequence ID" value="NZ_JBANBB010000001.1"/>
</dbReference>
<evidence type="ECO:0000313" key="3">
    <source>
        <dbReference type="EMBL" id="MEK0307018.1"/>
    </source>
</evidence>
<sequence>MEAEGPGLPHVRMRHAGSLHAHRRSLPARSLLVLVVVLLFAVGWLLLSRDILESRWHSHVAFEDSTVYDLAVKRLSPERLHGVKERIRRYDRSLSAADPGDPFTPRSLNAPKGYAGLLSQVDPAMMGYLQVPSAGISLPVYYRSTDGDDPMDQGAVHMAATAIPSDVDGIHPFIYGHSGLDGYHLFDDLELTKKGEDFTVRVLDQTFHYKVTDIRIVRPEQIEVLDTKYGVNQVTLMTCTPKGVNDHRLLVNGELTGVTGPRVVREDDPSPDILLVTAIPLAGGIMGMFHVDRCRRGPSARLGRHARRTR</sequence>
<evidence type="ECO:0000313" key="4">
    <source>
        <dbReference type="Proteomes" id="UP001373159"/>
    </source>
</evidence>
<proteinExistence type="predicted"/>
<keyword evidence="4" id="KW-1185">Reference proteome</keyword>
<dbReference type="Proteomes" id="UP001373159">
    <property type="component" value="Unassembled WGS sequence"/>
</dbReference>
<dbReference type="InterPro" id="IPR042002">
    <property type="entry name" value="Sortase_C"/>
</dbReference>
<keyword evidence="2" id="KW-1133">Transmembrane helix</keyword>
<gene>
    <name evidence="3" type="ORF">V8P97_06030</name>
</gene>
<dbReference type="EMBL" id="JBANBB010000001">
    <property type="protein sequence ID" value="MEK0307018.1"/>
    <property type="molecule type" value="Genomic_DNA"/>
</dbReference>
<evidence type="ECO:0000256" key="1">
    <source>
        <dbReference type="ARBA" id="ARBA00022801"/>
    </source>
</evidence>
<dbReference type="InterPro" id="IPR023365">
    <property type="entry name" value="Sortase_dom-sf"/>
</dbReference>
<evidence type="ECO:0000256" key="2">
    <source>
        <dbReference type="SAM" id="Phobius"/>
    </source>
</evidence>
<dbReference type="Pfam" id="PF04203">
    <property type="entry name" value="Sortase"/>
    <property type="match status" value="1"/>
</dbReference>
<dbReference type="Gene3D" id="2.40.260.10">
    <property type="entry name" value="Sortase"/>
    <property type="match status" value="1"/>
</dbReference>
<dbReference type="NCBIfam" id="TIGR01076">
    <property type="entry name" value="sortase_fam"/>
    <property type="match status" value="1"/>
</dbReference>
<dbReference type="CDD" id="cd05827">
    <property type="entry name" value="Sortase_C"/>
    <property type="match status" value="1"/>
</dbReference>
<feature type="transmembrane region" description="Helical" evidence="2">
    <location>
        <begin position="28"/>
        <end position="47"/>
    </location>
</feature>
<comment type="caution">
    <text evidence="3">The sequence shown here is derived from an EMBL/GenBank/DDBJ whole genome shotgun (WGS) entry which is preliminary data.</text>
</comment>
<keyword evidence="2" id="KW-0812">Transmembrane</keyword>
<dbReference type="SUPFAM" id="SSF63817">
    <property type="entry name" value="Sortase"/>
    <property type="match status" value="1"/>
</dbReference>
<protein>
    <submittedName>
        <fullName evidence="3">Sortase</fullName>
        <ecNumber evidence="3">3.4.22.70</ecNumber>
    </submittedName>
</protein>
<organism evidence="3 4">
    <name type="scientific">Bifidobacterium favimelis</name>
    <dbReference type="NCBI Taxonomy" id="3122979"/>
    <lineage>
        <taxon>Bacteria</taxon>
        <taxon>Bacillati</taxon>
        <taxon>Actinomycetota</taxon>
        <taxon>Actinomycetes</taxon>
        <taxon>Bifidobacteriales</taxon>
        <taxon>Bifidobacteriaceae</taxon>
        <taxon>Bifidobacterium</taxon>
    </lineage>
</organism>
<dbReference type="EC" id="3.4.22.70" evidence="3"/>